<evidence type="ECO:0000313" key="18">
    <source>
        <dbReference type="EMBL" id="OXA85951.1"/>
    </source>
</evidence>
<dbReference type="SMART" id="SM00388">
    <property type="entry name" value="HisKA"/>
    <property type="match status" value="1"/>
</dbReference>
<keyword evidence="11 14" id="KW-1133">Transmembrane helix</keyword>
<evidence type="ECO:0000256" key="2">
    <source>
        <dbReference type="ARBA" id="ARBA00004651"/>
    </source>
</evidence>
<keyword evidence="8" id="KW-0547">Nucleotide-binding</keyword>
<dbReference type="Proteomes" id="UP000198424">
    <property type="component" value="Unassembled WGS sequence"/>
</dbReference>
<evidence type="ECO:0000256" key="9">
    <source>
        <dbReference type="ARBA" id="ARBA00022777"/>
    </source>
</evidence>
<dbReference type="InterPro" id="IPR036890">
    <property type="entry name" value="HATPase_C_sf"/>
</dbReference>
<evidence type="ECO:0000256" key="11">
    <source>
        <dbReference type="ARBA" id="ARBA00022989"/>
    </source>
</evidence>
<evidence type="ECO:0000256" key="13">
    <source>
        <dbReference type="ARBA" id="ARBA00023136"/>
    </source>
</evidence>
<evidence type="ECO:0000256" key="7">
    <source>
        <dbReference type="ARBA" id="ARBA00022692"/>
    </source>
</evidence>
<protein>
    <recommendedName>
        <fullName evidence="3">histidine kinase</fullName>
        <ecNumber evidence="3">2.7.13.3</ecNumber>
    </recommendedName>
</protein>
<dbReference type="OrthoDB" id="594725at2"/>
<dbReference type="SUPFAM" id="SSF158472">
    <property type="entry name" value="HAMP domain-like"/>
    <property type="match status" value="1"/>
</dbReference>
<dbReference type="InterPro" id="IPR005467">
    <property type="entry name" value="His_kinase_dom"/>
</dbReference>
<evidence type="ECO:0000256" key="5">
    <source>
        <dbReference type="ARBA" id="ARBA00022553"/>
    </source>
</evidence>
<evidence type="ECO:0000256" key="10">
    <source>
        <dbReference type="ARBA" id="ARBA00022840"/>
    </source>
</evidence>
<keyword evidence="20" id="KW-1185">Reference proteome</keyword>
<dbReference type="PANTHER" id="PTHR45528:SF1">
    <property type="entry name" value="SENSOR HISTIDINE KINASE CPXA"/>
    <property type="match status" value="1"/>
</dbReference>
<dbReference type="Gene3D" id="6.10.340.10">
    <property type="match status" value="1"/>
</dbReference>
<keyword evidence="4" id="KW-1003">Cell membrane</keyword>
<dbReference type="STRING" id="991.IW20_12830"/>
<comment type="catalytic activity">
    <reaction evidence="1">
        <text>ATP + protein L-histidine = ADP + protein N-phospho-L-histidine.</text>
        <dbReference type="EC" id="2.7.13.3"/>
    </reaction>
</comment>
<dbReference type="InterPro" id="IPR036097">
    <property type="entry name" value="HisK_dim/P_sf"/>
</dbReference>
<feature type="domain" description="HAMP" evidence="16">
    <location>
        <begin position="182"/>
        <end position="230"/>
    </location>
</feature>
<dbReference type="EMBL" id="JPRM01000018">
    <property type="protein sequence ID" value="KFF15782.1"/>
    <property type="molecule type" value="Genomic_DNA"/>
</dbReference>
<evidence type="ECO:0000256" key="4">
    <source>
        <dbReference type="ARBA" id="ARBA00022475"/>
    </source>
</evidence>
<dbReference type="SUPFAM" id="SSF55874">
    <property type="entry name" value="ATPase domain of HSP90 chaperone/DNA topoisomerase II/histidine kinase"/>
    <property type="match status" value="1"/>
</dbReference>
<evidence type="ECO:0000259" key="16">
    <source>
        <dbReference type="PROSITE" id="PS50885"/>
    </source>
</evidence>
<dbReference type="InterPro" id="IPR004358">
    <property type="entry name" value="Sig_transdc_His_kin-like_C"/>
</dbReference>
<evidence type="ECO:0000259" key="15">
    <source>
        <dbReference type="PROSITE" id="PS50109"/>
    </source>
</evidence>
<reference evidence="18 20" key="2">
    <citation type="submission" date="2016-11" db="EMBL/GenBank/DDBJ databases">
        <title>Whole genomes of Flavobacteriaceae.</title>
        <authorList>
            <person name="Stine C."/>
            <person name="Li C."/>
            <person name="Tadesse D."/>
        </authorList>
    </citation>
    <scope>NUCLEOTIDE SEQUENCE [LARGE SCALE GENOMIC DNA]</scope>
    <source>
        <strain evidence="18 20">ATCC 29551</strain>
    </source>
</reference>
<dbReference type="GO" id="GO:0000155">
    <property type="term" value="F:phosphorelay sensor kinase activity"/>
    <property type="evidence" value="ECO:0007669"/>
    <property type="project" value="InterPro"/>
</dbReference>
<feature type="transmembrane region" description="Helical" evidence="14">
    <location>
        <begin position="153"/>
        <end position="171"/>
    </location>
</feature>
<organism evidence="17 19">
    <name type="scientific">Flavobacterium hydatis</name>
    <name type="common">Cytophaga aquatilis</name>
    <dbReference type="NCBI Taxonomy" id="991"/>
    <lineage>
        <taxon>Bacteria</taxon>
        <taxon>Pseudomonadati</taxon>
        <taxon>Bacteroidota</taxon>
        <taxon>Flavobacteriia</taxon>
        <taxon>Flavobacteriales</taxon>
        <taxon>Flavobacteriaceae</taxon>
        <taxon>Flavobacterium</taxon>
    </lineage>
</organism>
<keyword evidence="7 14" id="KW-0812">Transmembrane</keyword>
<name>A0A086AGG8_FLAHY</name>
<dbReference type="CDD" id="cd00082">
    <property type="entry name" value="HisKA"/>
    <property type="match status" value="1"/>
</dbReference>
<evidence type="ECO:0000256" key="6">
    <source>
        <dbReference type="ARBA" id="ARBA00022679"/>
    </source>
</evidence>
<dbReference type="EMBL" id="MUGY01000050">
    <property type="protein sequence ID" value="OXA85951.1"/>
    <property type="molecule type" value="Genomic_DNA"/>
</dbReference>
<dbReference type="InterPro" id="IPR003661">
    <property type="entry name" value="HisK_dim/P_dom"/>
</dbReference>
<dbReference type="PANTHER" id="PTHR45528">
    <property type="entry name" value="SENSOR HISTIDINE KINASE CPXA"/>
    <property type="match status" value="1"/>
</dbReference>
<dbReference type="eggNOG" id="COG2205">
    <property type="taxonomic scope" value="Bacteria"/>
</dbReference>
<keyword evidence="6" id="KW-0808">Transferase</keyword>
<gene>
    <name evidence="18" type="ORF">B0A62_23865</name>
    <name evidence="17" type="ORF">IW20_12830</name>
</gene>
<feature type="domain" description="Histidine kinase" evidence="15">
    <location>
        <begin position="238"/>
        <end position="452"/>
    </location>
</feature>
<dbReference type="InterPro" id="IPR050398">
    <property type="entry name" value="HssS/ArlS-like"/>
</dbReference>
<comment type="caution">
    <text evidence="17">The sequence shown here is derived from an EMBL/GenBank/DDBJ whole genome shotgun (WGS) entry which is preliminary data.</text>
</comment>
<dbReference type="SMART" id="SM00387">
    <property type="entry name" value="HATPase_c"/>
    <property type="match status" value="1"/>
</dbReference>
<evidence type="ECO:0000313" key="17">
    <source>
        <dbReference type="EMBL" id="KFF15782.1"/>
    </source>
</evidence>
<dbReference type="EC" id="2.7.13.3" evidence="3"/>
<evidence type="ECO:0000256" key="14">
    <source>
        <dbReference type="SAM" id="Phobius"/>
    </source>
</evidence>
<evidence type="ECO:0000256" key="8">
    <source>
        <dbReference type="ARBA" id="ARBA00022741"/>
    </source>
</evidence>
<comment type="subcellular location">
    <subcellularLocation>
        <location evidence="2">Cell membrane</location>
        <topology evidence="2">Multi-pass membrane protein</topology>
    </subcellularLocation>
</comment>
<keyword evidence="12" id="KW-0902">Two-component regulatory system</keyword>
<dbReference type="Gene3D" id="3.30.565.10">
    <property type="entry name" value="Histidine kinase-like ATPase, C-terminal domain"/>
    <property type="match status" value="1"/>
</dbReference>
<dbReference type="PROSITE" id="PS50109">
    <property type="entry name" value="HIS_KIN"/>
    <property type="match status" value="1"/>
</dbReference>
<evidence type="ECO:0000256" key="1">
    <source>
        <dbReference type="ARBA" id="ARBA00000085"/>
    </source>
</evidence>
<evidence type="ECO:0000256" key="3">
    <source>
        <dbReference type="ARBA" id="ARBA00012438"/>
    </source>
</evidence>
<dbReference type="GO" id="GO:0005524">
    <property type="term" value="F:ATP binding"/>
    <property type="evidence" value="ECO:0007669"/>
    <property type="project" value="UniProtKB-KW"/>
</dbReference>
<dbReference type="Proteomes" id="UP000028712">
    <property type="component" value="Unassembled WGS sequence"/>
</dbReference>
<dbReference type="Pfam" id="PF02518">
    <property type="entry name" value="HATPase_c"/>
    <property type="match status" value="1"/>
</dbReference>
<dbReference type="RefSeq" id="WP_035622718.1">
    <property type="nucleotide sequence ID" value="NZ_JBEWQG010000014.1"/>
</dbReference>
<accession>A0A086AGG8</accession>
<reference evidence="17 19" key="1">
    <citation type="submission" date="2014-07" db="EMBL/GenBank/DDBJ databases">
        <title>Genome of Flavobacterium hydatis DSM 2063.</title>
        <authorList>
            <person name="Pipes S.E."/>
            <person name="Stropko S.J."/>
            <person name="Newman J.D."/>
        </authorList>
    </citation>
    <scope>NUCLEOTIDE SEQUENCE [LARGE SCALE GENOMIC DNA]</scope>
    <source>
        <strain evidence="17 19">DSM 2063</strain>
    </source>
</reference>
<keyword evidence="9 17" id="KW-0418">Kinase</keyword>
<dbReference type="Pfam" id="PF00512">
    <property type="entry name" value="HisKA"/>
    <property type="match status" value="1"/>
</dbReference>
<dbReference type="GO" id="GO:0005886">
    <property type="term" value="C:plasma membrane"/>
    <property type="evidence" value="ECO:0007669"/>
    <property type="project" value="UniProtKB-SubCell"/>
</dbReference>
<evidence type="ECO:0000256" key="12">
    <source>
        <dbReference type="ARBA" id="ARBA00023012"/>
    </source>
</evidence>
<evidence type="ECO:0000313" key="20">
    <source>
        <dbReference type="Proteomes" id="UP000198424"/>
    </source>
</evidence>
<dbReference type="InterPro" id="IPR003594">
    <property type="entry name" value="HATPase_dom"/>
</dbReference>
<dbReference type="AlphaFoldDB" id="A0A086AGG8"/>
<evidence type="ECO:0000313" key="19">
    <source>
        <dbReference type="Proteomes" id="UP000028712"/>
    </source>
</evidence>
<dbReference type="SUPFAM" id="SSF47384">
    <property type="entry name" value="Homodimeric domain of signal transducing histidine kinase"/>
    <property type="match status" value="1"/>
</dbReference>
<dbReference type="InterPro" id="IPR003660">
    <property type="entry name" value="HAMP_dom"/>
</dbReference>
<feature type="transmembrane region" description="Helical" evidence="14">
    <location>
        <begin position="7"/>
        <end position="30"/>
    </location>
</feature>
<keyword evidence="13 14" id="KW-0472">Membrane</keyword>
<dbReference type="PRINTS" id="PR00344">
    <property type="entry name" value="BCTRLSENSOR"/>
</dbReference>
<sequence>MKIRNRFTLISSFTFSIVFIIASIITYLSFYSYSEKIMYNELQKTCLLTGIFYLEKDELPENQHLIIGQQFRENSLEIVTRVYNKENQIVYGDKQNDININTEKLDYIRKNRKLSFKSNHHFYFGSYYHDNQGDFVVFVKKNDVEFKTITNRLLIIMILVLIIGLFIIYMVSRKLSNLAYSPIKNIVNQVNEIEASSLDRQIISPNTKDEIQELIETYNNLFKRLSDTFVIQKNFINYVSHEFKTPLTAISGNLEVFAQKERTSAEYKEMSEKVLENVYQIEDTLNTLMMLSGLRDNTELNEIFRVDELVWDINDQLPDVYQLKGSQIRIALEIENDKLLSIRGNSNEIKIALYNIIENAVKYSNGNPIKISLLQQEDQLKIVIEDHGTGISEDDLKFIKQTFYRGKNVNNIKGSGVGLSLANIIFKQNNIHFTITSKKDVGTTVTLLFPPL</sequence>
<proteinExistence type="predicted"/>
<dbReference type="Gene3D" id="1.10.287.130">
    <property type="match status" value="1"/>
</dbReference>
<keyword evidence="10" id="KW-0067">ATP-binding</keyword>
<keyword evidence="5" id="KW-0597">Phosphoprotein</keyword>
<dbReference type="PROSITE" id="PS50885">
    <property type="entry name" value="HAMP"/>
    <property type="match status" value="1"/>
</dbReference>